<dbReference type="AlphaFoldDB" id="A0AAD6ZUN7"/>
<dbReference type="Gene3D" id="2.120.10.70">
    <property type="entry name" value="Fucose-specific lectin"/>
    <property type="match status" value="2"/>
</dbReference>
<feature type="coiled-coil region" evidence="2">
    <location>
        <begin position="32"/>
        <end position="82"/>
    </location>
</feature>
<evidence type="ECO:0000313" key="4">
    <source>
        <dbReference type="EMBL" id="KAJ7340031.1"/>
    </source>
</evidence>
<proteinExistence type="inferred from homology"/>
<evidence type="ECO:0000256" key="1">
    <source>
        <dbReference type="ARBA" id="ARBA00009042"/>
    </source>
</evidence>
<feature type="compositionally biased region" description="Gly residues" evidence="3">
    <location>
        <begin position="561"/>
        <end position="571"/>
    </location>
</feature>
<sequence>MTDTVDFVLQLLDTALKAREYIQDFRNAPNGRQKLVSEMEDLQRLLKDLRARITANPSSRIIQQMNTQLTALKYTMEELTRDLRPGKGQIARFARQLTLNLWNKKEGGGYLVEFERFKLLLDSWLMLDICHWIRQYTGSNYNVAACGAGCGPVIEVPEPSSNSHGHPCDDSLAWGHNASTRMGTPSGGTKFRPFKLMDGTTVHVIWSIGMEWGAILNLLPGTLKGSCAAASTLCGMSWGSPPNRAIFYQTEDNVIHQMSCFHGKGWHVSSFAQADAMPGTHMAEVHSEDAGRVVLFFQDKDGFLCSRCAIDWRWEDAVRLWEGAAATPISATTWSHTEDIRGYFQDEDNALQEFRGSFNGGWRLGEFIRPLSKIHRSMAAISWFGPEMKPGPEIRVYIQDDTNIVIEWSYSVITEWSLGQFKAEAPPDADIAALRRNDAYVHVYWTSYDKIVLFSSLPSSLKIHQKVWTDTLGWLTESLLCVRNPADYRVPSIESSSACVLKHNNEGAFSTFHSDSGPHDAIPDTIRSVLNEVVHHVGCVVQVIVGQYNISGGVGGTGGGAHNAGNGGAGKQPGNSPGKGQKASYVERTQARQMMNSQKRKSMAKDGLAGPRAPIKMPKLAASA</sequence>
<evidence type="ECO:0008006" key="6">
    <source>
        <dbReference type="Google" id="ProtNLM"/>
    </source>
</evidence>
<gene>
    <name evidence="4" type="ORF">DFH08DRAFT_1013722</name>
</gene>
<dbReference type="Pfam" id="PF07938">
    <property type="entry name" value="Fungal_lectin"/>
    <property type="match status" value="1"/>
</dbReference>
<dbReference type="Proteomes" id="UP001218218">
    <property type="component" value="Unassembled WGS sequence"/>
</dbReference>
<evidence type="ECO:0000313" key="5">
    <source>
        <dbReference type="Proteomes" id="UP001218218"/>
    </source>
</evidence>
<dbReference type="InterPro" id="IPR012475">
    <property type="entry name" value="Fungal_lectin"/>
</dbReference>
<dbReference type="SUPFAM" id="SSF89372">
    <property type="entry name" value="Fucose-specific lectin"/>
    <property type="match status" value="1"/>
</dbReference>
<accession>A0AAD6ZUN7</accession>
<keyword evidence="5" id="KW-1185">Reference proteome</keyword>
<comment type="caution">
    <text evidence="4">The sequence shown here is derived from an EMBL/GenBank/DDBJ whole genome shotgun (WGS) entry which is preliminary data.</text>
</comment>
<protein>
    <recommendedName>
        <fullName evidence="6">Fucose-specific lectin</fullName>
    </recommendedName>
</protein>
<reference evidence="4" key="1">
    <citation type="submission" date="2023-03" db="EMBL/GenBank/DDBJ databases">
        <title>Massive genome expansion in bonnet fungi (Mycena s.s.) driven by repeated elements and novel gene families across ecological guilds.</title>
        <authorList>
            <consortium name="Lawrence Berkeley National Laboratory"/>
            <person name="Harder C.B."/>
            <person name="Miyauchi S."/>
            <person name="Viragh M."/>
            <person name="Kuo A."/>
            <person name="Thoen E."/>
            <person name="Andreopoulos B."/>
            <person name="Lu D."/>
            <person name="Skrede I."/>
            <person name="Drula E."/>
            <person name="Henrissat B."/>
            <person name="Morin E."/>
            <person name="Kohler A."/>
            <person name="Barry K."/>
            <person name="LaButti K."/>
            <person name="Morin E."/>
            <person name="Salamov A."/>
            <person name="Lipzen A."/>
            <person name="Mereny Z."/>
            <person name="Hegedus B."/>
            <person name="Baldrian P."/>
            <person name="Stursova M."/>
            <person name="Weitz H."/>
            <person name="Taylor A."/>
            <person name="Grigoriev I.V."/>
            <person name="Nagy L.G."/>
            <person name="Martin F."/>
            <person name="Kauserud H."/>
        </authorList>
    </citation>
    <scope>NUCLEOTIDE SEQUENCE</scope>
    <source>
        <strain evidence="4">CBHHK002</strain>
    </source>
</reference>
<dbReference type="EMBL" id="JARIHO010000027">
    <property type="protein sequence ID" value="KAJ7340031.1"/>
    <property type="molecule type" value="Genomic_DNA"/>
</dbReference>
<organism evidence="4 5">
    <name type="scientific">Mycena albidolilacea</name>
    <dbReference type="NCBI Taxonomy" id="1033008"/>
    <lineage>
        <taxon>Eukaryota</taxon>
        <taxon>Fungi</taxon>
        <taxon>Dikarya</taxon>
        <taxon>Basidiomycota</taxon>
        <taxon>Agaricomycotina</taxon>
        <taxon>Agaricomycetes</taxon>
        <taxon>Agaricomycetidae</taxon>
        <taxon>Agaricales</taxon>
        <taxon>Marasmiineae</taxon>
        <taxon>Mycenaceae</taxon>
        <taxon>Mycena</taxon>
    </lineage>
</organism>
<evidence type="ECO:0000256" key="3">
    <source>
        <dbReference type="SAM" id="MobiDB-lite"/>
    </source>
</evidence>
<evidence type="ECO:0000256" key="2">
    <source>
        <dbReference type="SAM" id="Coils"/>
    </source>
</evidence>
<keyword evidence="2" id="KW-0175">Coiled coil</keyword>
<name>A0AAD6ZUN7_9AGAR</name>
<comment type="similarity">
    <text evidence="1">Belongs to the fungal fucose-specific lectin family.</text>
</comment>
<feature type="region of interest" description="Disordered" evidence="3">
    <location>
        <begin position="561"/>
        <end position="624"/>
    </location>
</feature>